<dbReference type="Gene3D" id="3.10.10.10">
    <property type="entry name" value="HIV Type 1 Reverse Transcriptase, subunit A, domain 1"/>
    <property type="match status" value="2"/>
</dbReference>
<dbReference type="Pfam" id="PF00078">
    <property type="entry name" value="RVT_1"/>
    <property type="match status" value="1"/>
</dbReference>
<dbReference type="InterPro" id="IPR041588">
    <property type="entry name" value="Integrase_H2C2"/>
</dbReference>
<dbReference type="Proteomes" id="UP000629468">
    <property type="component" value="Unassembled WGS sequence"/>
</dbReference>
<dbReference type="FunFam" id="3.30.70.270:FF:000003">
    <property type="entry name" value="Transposon Ty3-G Gag-Pol polyprotein"/>
    <property type="match status" value="1"/>
</dbReference>
<dbReference type="PANTHER" id="PTHR37984">
    <property type="entry name" value="PROTEIN CBG26694"/>
    <property type="match status" value="1"/>
</dbReference>
<proteinExistence type="predicted"/>
<dbReference type="GO" id="GO:0003964">
    <property type="term" value="F:RNA-directed DNA polymerase activity"/>
    <property type="evidence" value="ECO:0007669"/>
    <property type="project" value="UniProtKB-KW"/>
</dbReference>
<dbReference type="CDD" id="cd00303">
    <property type="entry name" value="retropepsin_like"/>
    <property type="match status" value="1"/>
</dbReference>
<dbReference type="EMBL" id="JABXXO010000014">
    <property type="protein sequence ID" value="KAF7761013.1"/>
    <property type="molecule type" value="Genomic_DNA"/>
</dbReference>
<evidence type="ECO:0000256" key="3">
    <source>
        <dbReference type="ARBA" id="ARBA00022679"/>
    </source>
</evidence>
<dbReference type="InterPro" id="IPR036875">
    <property type="entry name" value="Znf_CCHC_sf"/>
</dbReference>
<feature type="domain" description="Integrase catalytic" evidence="13">
    <location>
        <begin position="1291"/>
        <end position="1450"/>
    </location>
</feature>
<accession>A0A8H7C2W6</accession>
<dbReference type="SUPFAM" id="SSF50630">
    <property type="entry name" value="Acid proteases"/>
    <property type="match status" value="1"/>
</dbReference>
<dbReference type="PANTHER" id="PTHR37984:SF5">
    <property type="entry name" value="PROTEIN NYNRIN-LIKE"/>
    <property type="match status" value="1"/>
</dbReference>
<dbReference type="SUPFAM" id="SSF53098">
    <property type="entry name" value="Ribonuclease H-like"/>
    <property type="match status" value="1"/>
</dbReference>
<dbReference type="InterPro" id="IPR050951">
    <property type="entry name" value="Retrovirus_Pol_polyprotein"/>
</dbReference>
<dbReference type="InterPro" id="IPR036397">
    <property type="entry name" value="RNaseH_sf"/>
</dbReference>
<evidence type="ECO:0000256" key="10">
    <source>
        <dbReference type="PROSITE-ProRule" id="PRU00047"/>
    </source>
</evidence>
<feature type="region of interest" description="Disordered" evidence="11">
    <location>
        <begin position="443"/>
        <end position="479"/>
    </location>
</feature>
<evidence type="ECO:0000313" key="14">
    <source>
        <dbReference type="EMBL" id="KAF7761013.1"/>
    </source>
</evidence>
<dbReference type="CDD" id="cd01647">
    <property type="entry name" value="RT_LTR"/>
    <property type="match status" value="1"/>
</dbReference>
<keyword evidence="10" id="KW-0862">Zinc</keyword>
<evidence type="ECO:0000259" key="13">
    <source>
        <dbReference type="PROSITE" id="PS50994"/>
    </source>
</evidence>
<dbReference type="SUPFAM" id="SSF56672">
    <property type="entry name" value="DNA/RNA polymerases"/>
    <property type="match status" value="1"/>
</dbReference>
<keyword evidence="7" id="KW-0378">Hydrolase</keyword>
<keyword evidence="8" id="KW-0694">RNA-binding</keyword>
<evidence type="ECO:0000256" key="9">
    <source>
        <dbReference type="ARBA" id="ARBA00022918"/>
    </source>
</evidence>
<gene>
    <name evidence="14" type="ORF">Agabi119p4_10422</name>
</gene>
<feature type="compositionally biased region" description="Basic and acidic residues" evidence="11">
    <location>
        <begin position="1123"/>
        <end position="1138"/>
    </location>
</feature>
<keyword evidence="10" id="KW-0863">Zinc-finger</keyword>
<evidence type="ECO:0000256" key="8">
    <source>
        <dbReference type="ARBA" id="ARBA00022884"/>
    </source>
</evidence>
<dbReference type="Gene3D" id="1.10.340.70">
    <property type="match status" value="1"/>
</dbReference>
<dbReference type="EC" id="2.7.7.49" evidence="1"/>
<dbReference type="InterPro" id="IPR012337">
    <property type="entry name" value="RNaseH-like_sf"/>
</dbReference>
<dbReference type="FunFam" id="3.30.70.270:FF:000026">
    <property type="entry name" value="Transposon Ty3-G Gag-Pol polyprotein"/>
    <property type="match status" value="1"/>
</dbReference>
<dbReference type="Pfam" id="PF17921">
    <property type="entry name" value="Integrase_H2C2"/>
    <property type="match status" value="1"/>
</dbReference>
<dbReference type="GO" id="GO:0003723">
    <property type="term" value="F:RNA binding"/>
    <property type="evidence" value="ECO:0007669"/>
    <property type="project" value="UniProtKB-KW"/>
</dbReference>
<dbReference type="Gene3D" id="4.10.60.10">
    <property type="entry name" value="Zinc finger, CCHC-type"/>
    <property type="match status" value="1"/>
</dbReference>
<keyword evidence="5" id="KW-0540">Nuclease</keyword>
<dbReference type="FunFam" id="1.10.340.70:FF:000001">
    <property type="entry name" value="Retrovirus-related Pol polyprotein from transposon gypsy-like Protein"/>
    <property type="match status" value="1"/>
</dbReference>
<feature type="region of interest" description="Disordered" evidence="11">
    <location>
        <begin position="26"/>
        <end position="52"/>
    </location>
</feature>
<name>A0A8H7C2W6_AGABI</name>
<dbReference type="GO" id="GO:0005634">
    <property type="term" value="C:nucleus"/>
    <property type="evidence" value="ECO:0007669"/>
    <property type="project" value="UniProtKB-ARBA"/>
</dbReference>
<feature type="region of interest" description="Disordered" evidence="11">
    <location>
        <begin position="215"/>
        <end position="255"/>
    </location>
</feature>
<keyword evidence="2" id="KW-0507">mRNA processing</keyword>
<feature type="region of interest" description="Disordered" evidence="11">
    <location>
        <begin position="1119"/>
        <end position="1138"/>
    </location>
</feature>
<dbReference type="Gene3D" id="3.30.70.270">
    <property type="match status" value="2"/>
</dbReference>
<evidence type="ECO:0000256" key="1">
    <source>
        <dbReference type="ARBA" id="ARBA00012493"/>
    </source>
</evidence>
<dbReference type="InterPro" id="IPR043128">
    <property type="entry name" value="Rev_trsase/Diguanyl_cyclase"/>
</dbReference>
<evidence type="ECO:0000259" key="12">
    <source>
        <dbReference type="PROSITE" id="PS50158"/>
    </source>
</evidence>
<dbReference type="Gene3D" id="2.40.70.10">
    <property type="entry name" value="Acid Proteases"/>
    <property type="match status" value="1"/>
</dbReference>
<keyword evidence="3" id="KW-0808">Transferase</keyword>
<dbReference type="InterPro" id="IPR041373">
    <property type="entry name" value="RT_RNaseH"/>
</dbReference>
<dbReference type="InterPro" id="IPR001584">
    <property type="entry name" value="Integrase_cat-core"/>
</dbReference>
<dbReference type="GO" id="GO:0016787">
    <property type="term" value="F:hydrolase activity"/>
    <property type="evidence" value="ECO:0007669"/>
    <property type="project" value="UniProtKB-KW"/>
</dbReference>
<protein>
    <recommendedName>
        <fullName evidence="1">RNA-directed DNA polymerase</fullName>
        <ecNumber evidence="1">2.7.7.49</ecNumber>
    </recommendedName>
</protein>
<dbReference type="Pfam" id="PF13975">
    <property type="entry name" value="gag-asp_proteas"/>
    <property type="match status" value="1"/>
</dbReference>
<dbReference type="Gene3D" id="3.30.420.10">
    <property type="entry name" value="Ribonuclease H-like superfamily/Ribonuclease H"/>
    <property type="match status" value="1"/>
</dbReference>
<keyword evidence="6" id="KW-0255">Endonuclease</keyword>
<keyword evidence="9" id="KW-0695">RNA-directed DNA polymerase</keyword>
<dbReference type="InterPro" id="IPR000477">
    <property type="entry name" value="RT_dom"/>
</dbReference>
<comment type="caution">
    <text evidence="14">The sequence shown here is derived from an EMBL/GenBank/DDBJ whole genome shotgun (WGS) entry which is preliminary data.</text>
</comment>
<dbReference type="Pfam" id="PF17917">
    <property type="entry name" value="RT_RNaseH"/>
    <property type="match status" value="1"/>
</dbReference>
<dbReference type="CDD" id="cd09274">
    <property type="entry name" value="RNase_HI_RT_Ty3"/>
    <property type="match status" value="1"/>
</dbReference>
<dbReference type="InterPro" id="IPR001878">
    <property type="entry name" value="Znf_CCHC"/>
</dbReference>
<evidence type="ECO:0000256" key="6">
    <source>
        <dbReference type="ARBA" id="ARBA00022759"/>
    </source>
</evidence>
<evidence type="ECO:0000256" key="7">
    <source>
        <dbReference type="ARBA" id="ARBA00022801"/>
    </source>
</evidence>
<evidence type="ECO:0000256" key="2">
    <source>
        <dbReference type="ARBA" id="ARBA00022664"/>
    </source>
</evidence>
<feature type="domain" description="CCHC-type" evidence="12">
    <location>
        <begin position="263"/>
        <end position="277"/>
    </location>
</feature>
<dbReference type="GO" id="GO:0015074">
    <property type="term" value="P:DNA integration"/>
    <property type="evidence" value="ECO:0007669"/>
    <property type="project" value="InterPro"/>
</dbReference>
<dbReference type="PROSITE" id="PS50994">
    <property type="entry name" value="INTEGRASE"/>
    <property type="match status" value="1"/>
</dbReference>
<feature type="region of interest" description="Disordered" evidence="11">
    <location>
        <begin position="609"/>
        <end position="684"/>
    </location>
</feature>
<dbReference type="SMART" id="SM00343">
    <property type="entry name" value="ZnF_C2HC"/>
    <property type="match status" value="1"/>
</dbReference>
<feature type="compositionally biased region" description="Basic and acidic residues" evidence="11">
    <location>
        <begin position="633"/>
        <end position="650"/>
    </location>
</feature>
<dbReference type="GO" id="GO:0004519">
    <property type="term" value="F:endonuclease activity"/>
    <property type="evidence" value="ECO:0007669"/>
    <property type="project" value="UniProtKB-KW"/>
</dbReference>
<dbReference type="PROSITE" id="PS50158">
    <property type="entry name" value="ZF_CCHC"/>
    <property type="match status" value="1"/>
</dbReference>
<dbReference type="SUPFAM" id="SSF57756">
    <property type="entry name" value="Retrovirus zinc finger-like domains"/>
    <property type="match status" value="1"/>
</dbReference>
<keyword evidence="10" id="KW-0479">Metal-binding</keyword>
<evidence type="ECO:0000313" key="15">
    <source>
        <dbReference type="Proteomes" id="UP000629468"/>
    </source>
</evidence>
<evidence type="ECO:0000256" key="5">
    <source>
        <dbReference type="ARBA" id="ARBA00022722"/>
    </source>
</evidence>
<evidence type="ECO:0000256" key="4">
    <source>
        <dbReference type="ARBA" id="ARBA00022695"/>
    </source>
</evidence>
<feature type="compositionally biased region" description="Polar residues" evidence="11">
    <location>
        <begin position="228"/>
        <end position="237"/>
    </location>
</feature>
<dbReference type="GO" id="GO:0006397">
    <property type="term" value="P:mRNA processing"/>
    <property type="evidence" value="ECO:0007669"/>
    <property type="project" value="UniProtKB-KW"/>
</dbReference>
<dbReference type="GO" id="GO:0008270">
    <property type="term" value="F:zinc ion binding"/>
    <property type="evidence" value="ECO:0007669"/>
    <property type="project" value="UniProtKB-KW"/>
</dbReference>
<dbReference type="Pfam" id="PF00098">
    <property type="entry name" value="zf-CCHC"/>
    <property type="match status" value="1"/>
</dbReference>
<dbReference type="InterPro" id="IPR021109">
    <property type="entry name" value="Peptidase_aspartic_dom_sf"/>
</dbReference>
<organism evidence="14 15">
    <name type="scientific">Agaricus bisporus var. burnettii</name>
    <dbReference type="NCBI Taxonomy" id="192524"/>
    <lineage>
        <taxon>Eukaryota</taxon>
        <taxon>Fungi</taxon>
        <taxon>Dikarya</taxon>
        <taxon>Basidiomycota</taxon>
        <taxon>Agaricomycotina</taxon>
        <taxon>Agaricomycetes</taxon>
        <taxon>Agaricomycetidae</taxon>
        <taxon>Agaricales</taxon>
        <taxon>Agaricineae</taxon>
        <taxon>Agaricaceae</taxon>
        <taxon>Agaricus</taxon>
    </lineage>
</organism>
<reference evidence="14 15" key="1">
    <citation type="journal article" name="Sci. Rep.">
        <title>Telomere-to-telomere assembled and centromere annotated genomes of the two main subspecies of the button mushroom Agaricus bisporus reveal especially polymorphic chromosome ends.</title>
        <authorList>
            <person name="Sonnenberg A.S.M."/>
            <person name="Sedaghat-Telgerd N."/>
            <person name="Lavrijssen B."/>
            <person name="Ohm R.A."/>
            <person name="Hendrickx P.M."/>
            <person name="Scholtmeijer K."/>
            <person name="Baars J.J.P."/>
            <person name="van Peer A."/>
        </authorList>
    </citation>
    <scope>NUCLEOTIDE SEQUENCE [LARGE SCALE GENOMIC DNA]</scope>
    <source>
        <strain evidence="14 15">H119_p4</strain>
    </source>
</reference>
<dbReference type="FunFam" id="3.30.420.10:FF:000032">
    <property type="entry name" value="Retrovirus-related Pol polyprotein from transposon 297-like Protein"/>
    <property type="match status" value="1"/>
</dbReference>
<sequence length="1457" mass="167185">MANPQQILDQLNAQHNLIAQLQQQLAQLQNNQQPGPPGPQGPPGDDGETPIVQVAPPQIDVAKPKIFSGDGKELSGDQITWILSYVQGGAAESWKENIMEMIENGEDEAPSVTEELFDSLRNNFGDADEESTAVGKLRLIEQGSKSAEEHVQEFKRIAQDSGYEGRALIEEFKRSLSGRIRKALMESENPPTTIRSWYDRSMKLDRQWRQAKAEEDYYRRGQAKPQIRTHTPNNTFVRPQPQRRDPNAMDVDTAAGPSRGPIKCYKCGKLGHMAKNCWSKAPARDVRTLDVDEQRDYWKRMFEEEQKNLKEEIKLNVGVEKLDTHDGVGVQALLDSGATGMFMDKAFAEEEGFKLEPLERPIPVKNVDGTINASGAVTHRVAANVYYKGHKERVHFEICGLGKNKVILGMPWLQMHNPEIDWEKGEVKMTRCPDGCGYKDKGKAKEKQEEIRKVEEPKKSTRQLMKEAREEEKREKPDMSHKQYAGWKLISFPKKSSWGTVLQYRCEECGTQTSEHLLGKHKCPAIEEIALDEFGMPYEGSDDEEEGPTMAKIEAYEKEQEEIRDEEDRFERVNKAIGRFTQPKNIIEGIALGVEAAFARELARNRRANGGAEGLAQQSKEKAEGWAQSPSDVADRLNGDKAERLEEDNIKTATAGKAEAGQVRPKQISAQKKNRSREEEEQLETWVRGMTEEMPEEEEIRSIDSVEQMVPKRFHKFLKVFKQKESERMPTRKPWDHAIELKEGFKPKKGKIYPLSPNEREEVQAFVKDQLRKGYIRPSKSPQTSPVFFVPKKDGKKRMVQDYRHYGIKEGDEWKAAFTTFMGAFEPTVMFFGLTNSPATFQTMMNELFRDLVNTGKVAVFIDDILIGTDDEEEHDKVVEEVLQRLMDNDLFAKPEKCEWKRSEMGFLGCIIGRNGIKMEERKVKDVVEWPTPKCVKDVQRFLGLANYYRRFIEKFASIAKPLHALTKKDKKWSWGDEEEEAFGALKAKFTSHPILVAPELDKELKVESDASAYATGGELSMKCEDGKWRPVAYISKSMTETERNYDIHDREMLGIMRCLEEWRHFLEGAKHKFEIWTDHRNLEYFAKAQQLNRRQARWALYLSRFNFELKFRPGKTMGKADALSRRPDFEQGTKDDNKDQTLLKPEYFAIRAMEEGHMLINAEEGEILDEIRKSEAKEDDVVKAVEEMKRAKVKSLRGDEWKLEEGLVLKEGKVYVPKDETLRTKIIRLHHDTPIAGHGGQWKTVEMVTRNYWWPGVTKQVQKYVEGCDQCQRNKNRPTPPAGKLMPNPIPTKPWADVSVDFIVKLPESQGMDSILVVCDRFSKMAHFIPTTETTSALGLAKLFRDHVWKLHGLPETVISDRGPQFAADFTKELNKMLGIDTRLSTAFHPQTDGQTERTNQELEQYLRSFVDHRQTDWPDWLATAEFSYNNKEQSSTKETPFMVNVGRHPRTGFDL</sequence>
<evidence type="ECO:0000256" key="11">
    <source>
        <dbReference type="SAM" id="MobiDB-lite"/>
    </source>
</evidence>
<keyword evidence="4" id="KW-0548">Nucleotidyltransferase</keyword>
<dbReference type="InterPro" id="IPR043502">
    <property type="entry name" value="DNA/RNA_pol_sf"/>
</dbReference>